<dbReference type="EMBL" id="LKST01000002">
    <property type="protein sequence ID" value="KQB84665.1"/>
    <property type="molecule type" value="Genomic_DNA"/>
</dbReference>
<dbReference type="NCBIfam" id="TIGR00180">
    <property type="entry name" value="parB_part"/>
    <property type="match status" value="1"/>
</dbReference>
<gene>
    <name evidence="6" type="primary">parB</name>
    <name evidence="6" type="ORF">Cocul_01476</name>
</gene>
<evidence type="ECO:0000313" key="6">
    <source>
        <dbReference type="EMBL" id="KQB84665.1"/>
    </source>
</evidence>
<dbReference type="InterPro" id="IPR036086">
    <property type="entry name" value="ParB/Sulfiredoxin_sf"/>
</dbReference>
<dbReference type="InterPro" id="IPR001387">
    <property type="entry name" value="Cro/C1-type_HTH"/>
</dbReference>
<dbReference type="GO" id="GO:0007059">
    <property type="term" value="P:chromosome segregation"/>
    <property type="evidence" value="ECO:0007669"/>
    <property type="project" value="UniProtKB-KW"/>
</dbReference>
<dbReference type="GO" id="GO:0005694">
    <property type="term" value="C:chromosome"/>
    <property type="evidence" value="ECO:0007669"/>
    <property type="project" value="TreeGrafter"/>
</dbReference>
<evidence type="ECO:0000256" key="4">
    <source>
        <dbReference type="SAM" id="MobiDB-lite"/>
    </source>
</evidence>
<evidence type="ECO:0000256" key="3">
    <source>
        <dbReference type="ARBA" id="ARBA00023125"/>
    </source>
</evidence>
<evidence type="ECO:0000313" key="7">
    <source>
        <dbReference type="Proteomes" id="UP000050517"/>
    </source>
</evidence>
<dbReference type="FunFam" id="3.90.1530.30:FF:000001">
    <property type="entry name" value="Chromosome partitioning protein ParB"/>
    <property type="match status" value="1"/>
</dbReference>
<dbReference type="PANTHER" id="PTHR33375:SF1">
    <property type="entry name" value="CHROMOSOME-PARTITIONING PROTEIN PARB-RELATED"/>
    <property type="match status" value="1"/>
</dbReference>
<comment type="caution">
    <text evidence="6">The sequence shown here is derived from an EMBL/GenBank/DDBJ whole genome shotgun (WGS) entry which is preliminary data.</text>
</comment>
<dbReference type="CDD" id="cd00093">
    <property type="entry name" value="HTH_XRE"/>
    <property type="match status" value="1"/>
</dbReference>
<proteinExistence type="inferred from homology"/>
<dbReference type="CDD" id="cd16393">
    <property type="entry name" value="SPO0J_N"/>
    <property type="match status" value="1"/>
</dbReference>
<dbReference type="Gene3D" id="3.90.1530.30">
    <property type="match status" value="1"/>
</dbReference>
<dbReference type="InterPro" id="IPR004437">
    <property type="entry name" value="ParB/RepB/Spo0J"/>
</dbReference>
<dbReference type="InterPro" id="IPR057240">
    <property type="entry name" value="ParB_dimer_C"/>
</dbReference>
<dbReference type="AlphaFoldDB" id="A0A0Q0TZG4"/>
<dbReference type="Pfam" id="PF17762">
    <property type="entry name" value="HTH_ParB"/>
    <property type="match status" value="1"/>
</dbReference>
<dbReference type="GO" id="GO:0003677">
    <property type="term" value="F:DNA binding"/>
    <property type="evidence" value="ECO:0007669"/>
    <property type="project" value="UniProtKB-KW"/>
</dbReference>
<keyword evidence="7" id="KW-1185">Reference proteome</keyword>
<dbReference type="Gene3D" id="1.10.10.2830">
    <property type="match status" value="1"/>
</dbReference>
<evidence type="ECO:0000256" key="1">
    <source>
        <dbReference type="ARBA" id="ARBA00006295"/>
    </source>
</evidence>
<keyword evidence="2" id="KW-0159">Chromosome partition</keyword>
<evidence type="ECO:0000256" key="2">
    <source>
        <dbReference type="ARBA" id="ARBA00022829"/>
    </source>
</evidence>
<sequence length="349" mass="37890">MGRGLGALIPQGPSKPRLSDSAADAIIGTGLPRRRGQDSAAADGSPAREGVSRETSGRSSLPPLIAQAGRREAATPPPGNDFGASYREIPIGEIMPNEKQPRQVFDEEALDELVHSIREFGLLQPIVVRRAADDSGYEIIMGERRWRAASKAGLGVIPAIVRETDDGDMLRDALLENIHRVQLNPLEEGAAYKQLLEEFGVTQEQLAQRLGRSRPTITNTIRLLSLPLPVQSKVAAGVLSAGHARALMGLKTGEEDQEHLAERIVAEGLSVRATEEAVTLLNNGHAQAPKAKRAPLPQPEHFTRTAERLGDRWDTKVTVTMGKRKGKMVVEFGDQEDFERILALIEGRG</sequence>
<dbReference type="PATRIC" id="fig|1544416.3.peg.1480"/>
<dbReference type="GO" id="GO:0045881">
    <property type="term" value="P:positive regulation of sporulation resulting in formation of a cellular spore"/>
    <property type="evidence" value="ECO:0007669"/>
    <property type="project" value="TreeGrafter"/>
</dbReference>
<dbReference type="InterPro" id="IPR050336">
    <property type="entry name" value="Chromosome_partition/occlusion"/>
</dbReference>
<dbReference type="SMART" id="SM00470">
    <property type="entry name" value="ParB"/>
    <property type="match status" value="1"/>
</dbReference>
<dbReference type="InterPro" id="IPR003115">
    <property type="entry name" value="ParB_N"/>
</dbReference>
<dbReference type="Proteomes" id="UP000050517">
    <property type="component" value="Unassembled WGS sequence"/>
</dbReference>
<protein>
    <submittedName>
        <fullName evidence="6">Putative chromosome-partitioning protein ParB</fullName>
    </submittedName>
</protein>
<dbReference type="InterPro" id="IPR041468">
    <property type="entry name" value="HTH_ParB/Spo0J"/>
</dbReference>
<organism evidence="6 7">
    <name type="scientific">Corynebacterium oculi</name>
    <dbReference type="NCBI Taxonomy" id="1544416"/>
    <lineage>
        <taxon>Bacteria</taxon>
        <taxon>Bacillati</taxon>
        <taxon>Actinomycetota</taxon>
        <taxon>Actinomycetes</taxon>
        <taxon>Mycobacteriales</taxon>
        <taxon>Corynebacteriaceae</taxon>
        <taxon>Corynebacterium</taxon>
    </lineage>
</organism>
<reference evidence="6 7" key="1">
    <citation type="submission" date="2015-10" db="EMBL/GenBank/DDBJ databases">
        <title>Corynebacteirum lowii and Corynebacterium oculi species nova, derived from human clinical disease and and emended description of Corynebacterium mastiditis.</title>
        <authorList>
            <person name="Bernard K."/>
            <person name="Pacheco A.L."/>
            <person name="Mcdougall C."/>
            <person name="Burtx T."/>
            <person name="Weibe D."/>
            <person name="Tyler S."/>
            <person name="Olson A.B."/>
            <person name="Cnockaert M."/>
            <person name="Eguchi H."/>
            <person name="Kuwahara T."/>
            <person name="Nakayama-Imaohji H."/>
            <person name="Boudewijins M."/>
            <person name="Van Hoecke F."/>
            <person name="Bernier A.-M."/>
            <person name="Vandamme P."/>
        </authorList>
    </citation>
    <scope>NUCLEOTIDE SEQUENCE [LARGE SCALE GENOMIC DNA]</scope>
    <source>
        <strain evidence="6 7">NML 130210</strain>
    </source>
</reference>
<dbReference type="STRING" id="1544416.Cocul_01476"/>
<accession>A0A0Q0TZG4</accession>
<dbReference type="SUPFAM" id="SSF110849">
    <property type="entry name" value="ParB/Sulfiredoxin"/>
    <property type="match status" value="1"/>
</dbReference>
<feature type="region of interest" description="Disordered" evidence="4">
    <location>
        <begin position="1"/>
        <end position="63"/>
    </location>
</feature>
<dbReference type="SUPFAM" id="SSF109709">
    <property type="entry name" value="KorB DNA-binding domain-like"/>
    <property type="match status" value="1"/>
</dbReference>
<dbReference type="Pfam" id="PF23552">
    <property type="entry name" value="ParB_C"/>
    <property type="match status" value="1"/>
</dbReference>
<dbReference type="Pfam" id="PF02195">
    <property type="entry name" value="ParB_N"/>
    <property type="match status" value="1"/>
</dbReference>
<name>A0A0Q0TZG4_9CORY</name>
<evidence type="ECO:0000259" key="5">
    <source>
        <dbReference type="SMART" id="SM00470"/>
    </source>
</evidence>
<dbReference type="FunFam" id="1.10.10.2830:FF:000001">
    <property type="entry name" value="Chromosome partitioning protein ParB"/>
    <property type="match status" value="1"/>
</dbReference>
<comment type="similarity">
    <text evidence="1">Belongs to the ParB family.</text>
</comment>
<feature type="domain" description="ParB-like N-terminal" evidence="5">
    <location>
        <begin position="87"/>
        <end position="178"/>
    </location>
</feature>
<keyword evidence="3" id="KW-0238">DNA-binding</keyword>
<dbReference type="PANTHER" id="PTHR33375">
    <property type="entry name" value="CHROMOSOME-PARTITIONING PROTEIN PARB-RELATED"/>
    <property type="match status" value="1"/>
</dbReference>